<dbReference type="EMBL" id="KQ085900">
    <property type="protein sequence ID" value="KLO17818.1"/>
    <property type="molecule type" value="Genomic_DNA"/>
</dbReference>
<sequence>MDSSNVEEVELKKMVHTKYKGIGFVIQKARPIRSTPLARERTALDVRVSDDISLLDRAPESFARAEVRDVAEPGQVKRSPCKFLKRTEIGDGVDFDSCTGN</sequence>
<gene>
    <name evidence="1" type="ORF">SCHPADRAFT_143133</name>
</gene>
<accession>A0A0H2S809</accession>
<evidence type="ECO:0000313" key="1">
    <source>
        <dbReference type="EMBL" id="KLO17818.1"/>
    </source>
</evidence>
<dbReference type="InParanoid" id="A0A0H2S809"/>
<name>A0A0H2S809_9AGAM</name>
<organism evidence="1 2">
    <name type="scientific">Schizopora paradoxa</name>
    <dbReference type="NCBI Taxonomy" id="27342"/>
    <lineage>
        <taxon>Eukaryota</taxon>
        <taxon>Fungi</taxon>
        <taxon>Dikarya</taxon>
        <taxon>Basidiomycota</taxon>
        <taxon>Agaricomycotina</taxon>
        <taxon>Agaricomycetes</taxon>
        <taxon>Hymenochaetales</taxon>
        <taxon>Schizoporaceae</taxon>
        <taxon>Schizopora</taxon>
    </lineage>
</organism>
<dbReference type="AlphaFoldDB" id="A0A0H2S809"/>
<protein>
    <submittedName>
        <fullName evidence="1">Uncharacterized protein</fullName>
    </submittedName>
</protein>
<reference evidence="1 2" key="1">
    <citation type="submission" date="2015-04" db="EMBL/GenBank/DDBJ databases">
        <title>Complete genome sequence of Schizopora paradoxa KUC8140, a cosmopolitan wood degrader in East Asia.</title>
        <authorList>
            <consortium name="DOE Joint Genome Institute"/>
            <person name="Min B."/>
            <person name="Park H."/>
            <person name="Jang Y."/>
            <person name="Kim J.-J."/>
            <person name="Kim K.H."/>
            <person name="Pangilinan J."/>
            <person name="Lipzen A."/>
            <person name="Riley R."/>
            <person name="Grigoriev I.V."/>
            <person name="Spatafora J.W."/>
            <person name="Choi I.-G."/>
        </authorList>
    </citation>
    <scope>NUCLEOTIDE SEQUENCE [LARGE SCALE GENOMIC DNA]</scope>
    <source>
        <strain evidence="1 2">KUC8140</strain>
    </source>
</reference>
<evidence type="ECO:0000313" key="2">
    <source>
        <dbReference type="Proteomes" id="UP000053477"/>
    </source>
</evidence>
<keyword evidence="2" id="KW-1185">Reference proteome</keyword>
<dbReference type="Proteomes" id="UP000053477">
    <property type="component" value="Unassembled WGS sequence"/>
</dbReference>
<proteinExistence type="predicted"/>